<protein>
    <recommendedName>
        <fullName evidence="3">Secreted protein</fullName>
    </recommendedName>
</protein>
<evidence type="ECO:0000313" key="1">
    <source>
        <dbReference type="EMBL" id="GAA1871838.1"/>
    </source>
</evidence>
<gene>
    <name evidence="1" type="ORF">GCM10009836_60900</name>
</gene>
<proteinExistence type="predicted"/>
<reference evidence="1 2" key="1">
    <citation type="journal article" date="2019" name="Int. J. Syst. Evol. Microbiol.">
        <title>The Global Catalogue of Microorganisms (GCM) 10K type strain sequencing project: providing services to taxonomists for standard genome sequencing and annotation.</title>
        <authorList>
            <consortium name="The Broad Institute Genomics Platform"/>
            <consortium name="The Broad Institute Genome Sequencing Center for Infectious Disease"/>
            <person name="Wu L."/>
            <person name="Ma J."/>
        </authorList>
    </citation>
    <scope>NUCLEOTIDE SEQUENCE [LARGE SCALE GENOMIC DNA]</scope>
    <source>
        <strain evidence="1 2">JCM 16009</strain>
    </source>
</reference>
<dbReference type="EMBL" id="BAAAQK010000025">
    <property type="protein sequence ID" value="GAA1871838.1"/>
    <property type="molecule type" value="Genomic_DNA"/>
</dbReference>
<evidence type="ECO:0008006" key="3">
    <source>
        <dbReference type="Google" id="ProtNLM"/>
    </source>
</evidence>
<dbReference type="RefSeq" id="WP_344424889.1">
    <property type="nucleotide sequence ID" value="NZ_BAAAQK010000025.1"/>
</dbReference>
<accession>A0ABN2NKC2</accession>
<dbReference type="Proteomes" id="UP001500449">
    <property type="component" value="Unassembled WGS sequence"/>
</dbReference>
<evidence type="ECO:0000313" key="2">
    <source>
        <dbReference type="Proteomes" id="UP001500449"/>
    </source>
</evidence>
<organism evidence="1 2">
    <name type="scientific">Pseudonocardia ailaonensis</name>
    <dbReference type="NCBI Taxonomy" id="367279"/>
    <lineage>
        <taxon>Bacteria</taxon>
        <taxon>Bacillati</taxon>
        <taxon>Actinomycetota</taxon>
        <taxon>Actinomycetes</taxon>
        <taxon>Pseudonocardiales</taxon>
        <taxon>Pseudonocardiaceae</taxon>
        <taxon>Pseudonocardia</taxon>
    </lineage>
</organism>
<keyword evidence="2" id="KW-1185">Reference proteome</keyword>
<sequence length="144" mass="16451">MTPAWLTILVALLGLSGVLVTQLVANRREDLRWRREREREQQIWSREDAVRSYERRTAAYLEFIDVYQQQWTAASAADGATHDHLVPVATRLTEVELFGTREAAELAETALHTFHTALFRNGAMPDDVLDAFTKQVRKDLSVPD</sequence>
<comment type="caution">
    <text evidence="1">The sequence shown here is derived from an EMBL/GenBank/DDBJ whole genome shotgun (WGS) entry which is preliminary data.</text>
</comment>
<name>A0ABN2NKC2_9PSEU</name>